<name>A0A2H1EHS4_9ARCH</name>
<evidence type="ECO:0000313" key="3">
    <source>
        <dbReference type="Proteomes" id="UP000232412"/>
    </source>
</evidence>
<protein>
    <submittedName>
        <fullName evidence="2">Uncharacterized protein</fullName>
    </submittedName>
</protein>
<sequence length="194" mass="22340">MLHDRTCHTAKKEHDEAKTICCTTYDTNLQNKQDGTFNEYTTYSTNLFDDCTISFKLKFEPFRDVLRYNNIIENRSNLLTLIMFLVIGILAVPVILPHLLHKFQVFHILIHLSGISLAVFLSVISAIAYSRVKTKRMFFTMIAFSLFVIAEALSLVDAAWQYTYYLGPFPAEEVGHFFELSTLGMFAISVFRKD</sequence>
<feature type="transmembrane region" description="Helical" evidence="1">
    <location>
        <begin position="141"/>
        <end position="162"/>
    </location>
</feature>
<dbReference type="AlphaFoldDB" id="A0A2H1EHS4"/>
<keyword evidence="1" id="KW-1133">Transmembrane helix</keyword>
<evidence type="ECO:0000313" key="2">
    <source>
        <dbReference type="EMBL" id="SHO45885.1"/>
    </source>
</evidence>
<keyword evidence="3" id="KW-1185">Reference proteome</keyword>
<organism evidence="2 3">
    <name type="scientific">Nitrosotalea sinensis</name>
    <dbReference type="NCBI Taxonomy" id="1499975"/>
    <lineage>
        <taxon>Archaea</taxon>
        <taxon>Nitrososphaerota</taxon>
        <taxon>Nitrososphaeria</taxon>
        <taxon>Nitrosotaleales</taxon>
        <taxon>Nitrosotaleaceae</taxon>
        <taxon>Nitrosotalea</taxon>
    </lineage>
</organism>
<evidence type="ECO:0000256" key="1">
    <source>
        <dbReference type="SAM" id="Phobius"/>
    </source>
</evidence>
<dbReference type="EMBL" id="FRFC01000003">
    <property type="protein sequence ID" value="SHO45885.1"/>
    <property type="molecule type" value="Genomic_DNA"/>
</dbReference>
<feature type="transmembrane region" description="Helical" evidence="1">
    <location>
        <begin position="77"/>
        <end position="96"/>
    </location>
</feature>
<dbReference type="OrthoDB" id="3154at2157"/>
<proteinExistence type="predicted"/>
<keyword evidence="1" id="KW-0812">Transmembrane</keyword>
<dbReference type="Proteomes" id="UP000232412">
    <property type="component" value="Unassembled WGS sequence"/>
</dbReference>
<gene>
    <name evidence="2" type="ORF">NSIN_20811</name>
</gene>
<dbReference type="RefSeq" id="WP_101009829.1">
    <property type="nucleotide sequence ID" value="NZ_FRFC01000003.1"/>
</dbReference>
<feature type="transmembrane region" description="Helical" evidence="1">
    <location>
        <begin position="174"/>
        <end position="191"/>
    </location>
</feature>
<feature type="transmembrane region" description="Helical" evidence="1">
    <location>
        <begin position="108"/>
        <end position="129"/>
    </location>
</feature>
<accession>A0A2H1EHS4</accession>
<reference evidence="3" key="1">
    <citation type="submission" date="2016-12" db="EMBL/GenBank/DDBJ databases">
        <authorList>
            <person name="Herbold C."/>
        </authorList>
    </citation>
    <scope>NUCLEOTIDE SEQUENCE [LARGE SCALE GENOMIC DNA]</scope>
</reference>
<keyword evidence="1" id="KW-0472">Membrane</keyword>